<dbReference type="EMBL" id="KU291906">
    <property type="protein sequence ID" value="AOX47604.1"/>
    <property type="molecule type" value="Genomic_RNA"/>
</dbReference>
<sequence>MSITFYLFTAHLFYYHILRVRDSVGELTREQRRCLRHYESIGPPEAWPVPTPMHAILESYGTVTPPSKYHGKIIPALPSFTGFTASGGIAGLSTVTGFMRTPPVPAIQKFVHNFGSTVADFTNGILYPIQDPVLSSGATGNQFLGLTNSSATGLAQHLFLCNGWNLPTEDEEGIMQFPYSQKRYLTARMNVPDVPDDKTITGLESFLGFDGDHSKAWMRRILRLASSVCRFFPDSSNLSQVGTTTFEEVVSPVHWSARANRTAKTNAWYRGRNMWQYTIKGKVNAETSGSMYKYAAAAAPHSTFANSIIPATFNTVASSANATGPYFVNPTGEQSVPLNLVEIVDQPDPARNMRAFIDANLYDNLGGRGK</sequence>
<accession>A0A219WGK1</accession>
<keyword evidence="1" id="KW-0167">Capsid protein</keyword>
<proteinExistence type="predicted"/>
<keyword evidence="1" id="KW-0946">Virion</keyword>
<name>A0A219WGK1_9VIRU</name>
<protein>
    <submittedName>
        <fullName evidence="1">Coat protein</fullName>
    </submittedName>
</protein>
<dbReference type="GO" id="GO:0019028">
    <property type="term" value="C:viral capsid"/>
    <property type="evidence" value="ECO:0007669"/>
    <property type="project" value="UniProtKB-KW"/>
</dbReference>
<organism evidence="1">
    <name type="scientific">Ceratobasidium partitivirus CP-e</name>
    <dbReference type="NCBI Taxonomy" id="1970090"/>
    <lineage>
        <taxon>Viruses</taxon>
        <taxon>Riboviria</taxon>
        <taxon>Orthornavirae</taxon>
        <taxon>Pisuviricota</taxon>
        <taxon>Duplopiviricetes</taxon>
        <taxon>Durnavirales</taxon>
        <taxon>Partitiviridae</taxon>
    </lineage>
</organism>
<reference evidence="1" key="1">
    <citation type="journal article" date="2017" name="Virology">
        <title>The challenges of using high-throughput sequencing to track multiple bipartite mycoviruses of wild orchid-fungus partnerships over consecutive years.</title>
        <authorList>
            <person name="Ong J.W.L."/>
            <person name="Li H."/>
            <person name="Sivasithamparam K."/>
            <person name="Dixon K.W."/>
            <person name="Jones M.G.K."/>
            <person name="Wylie S.J."/>
        </authorList>
    </citation>
    <scope>NUCLEOTIDE SEQUENCE</scope>
</reference>
<evidence type="ECO:0000313" key="1">
    <source>
        <dbReference type="EMBL" id="AOX47604.1"/>
    </source>
</evidence>